<keyword evidence="4" id="KW-1185">Reference proteome</keyword>
<dbReference type="Pfam" id="PF13473">
    <property type="entry name" value="Cupredoxin_1"/>
    <property type="match status" value="1"/>
</dbReference>
<name>A0A6I4VQB4_9BACL</name>
<evidence type="ECO:0000313" key="4">
    <source>
        <dbReference type="Proteomes" id="UP000430692"/>
    </source>
</evidence>
<keyword evidence="1" id="KW-0732">Signal</keyword>
<gene>
    <name evidence="3" type="ORF">GSM42_01590</name>
</gene>
<reference evidence="3 4" key="1">
    <citation type="submission" date="2019-12" db="EMBL/GenBank/DDBJ databases">
        <title>Whole-genome analyses of novel actinobacteria.</title>
        <authorList>
            <person name="Sahin N."/>
            <person name="Saygin H."/>
        </authorList>
    </citation>
    <scope>NUCLEOTIDE SEQUENCE [LARGE SCALE GENOMIC DNA]</scope>
    <source>
        <strain evidence="3 4">KC615</strain>
    </source>
</reference>
<dbReference type="Gene3D" id="2.60.40.420">
    <property type="entry name" value="Cupredoxins - blue copper proteins"/>
    <property type="match status" value="1"/>
</dbReference>
<comment type="caution">
    <text evidence="3">The sequence shown here is derived from an EMBL/GenBank/DDBJ whole genome shotgun (WGS) entry which is preliminary data.</text>
</comment>
<protein>
    <recommendedName>
        <fullName evidence="2">EfeO-type cupredoxin-like domain-containing protein</fullName>
    </recommendedName>
</protein>
<feature type="domain" description="EfeO-type cupredoxin-like" evidence="2">
    <location>
        <begin position="23"/>
        <end position="116"/>
    </location>
</feature>
<dbReference type="SUPFAM" id="SSF49503">
    <property type="entry name" value="Cupredoxins"/>
    <property type="match status" value="1"/>
</dbReference>
<dbReference type="InterPro" id="IPR008972">
    <property type="entry name" value="Cupredoxin"/>
</dbReference>
<evidence type="ECO:0000256" key="1">
    <source>
        <dbReference type="SAM" id="SignalP"/>
    </source>
</evidence>
<proteinExistence type="predicted"/>
<dbReference type="AlphaFoldDB" id="A0A6I4VQB4"/>
<accession>A0A6I4VQB4</accession>
<dbReference type="EMBL" id="WUUL01000001">
    <property type="protein sequence ID" value="MXQ52465.1"/>
    <property type="molecule type" value="Genomic_DNA"/>
</dbReference>
<evidence type="ECO:0000259" key="2">
    <source>
        <dbReference type="Pfam" id="PF13473"/>
    </source>
</evidence>
<feature type="signal peptide" evidence="1">
    <location>
        <begin position="1"/>
        <end position="21"/>
    </location>
</feature>
<evidence type="ECO:0000313" key="3">
    <source>
        <dbReference type="EMBL" id="MXQ52465.1"/>
    </source>
</evidence>
<feature type="chain" id="PRO_5026023201" description="EfeO-type cupredoxin-like domain-containing protein" evidence="1">
    <location>
        <begin position="22"/>
        <end position="118"/>
    </location>
</feature>
<dbReference type="Proteomes" id="UP000430692">
    <property type="component" value="Unassembled WGS sequence"/>
</dbReference>
<organism evidence="3 4">
    <name type="scientific">Shimazuella alba</name>
    <dbReference type="NCBI Taxonomy" id="2690964"/>
    <lineage>
        <taxon>Bacteria</taxon>
        <taxon>Bacillati</taxon>
        <taxon>Bacillota</taxon>
        <taxon>Bacilli</taxon>
        <taxon>Bacillales</taxon>
        <taxon>Thermoactinomycetaceae</taxon>
        <taxon>Shimazuella</taxon>
    </lineage>
</organism>
<dbReference type="InterPro" id="IPR028096">
    <property type="entry name" value="EfeO_Cupredoxin"/>
</dbReference>
<sequence length="118" mass="12800">MCIPLAVLAIVQLSNSTILHANTQKSSTQKTSYQEATIEVNENGYSPNQISLKVGIPAKLHFQKKSSSGCLSYLSIPDQGIHRELKSGDNIISFTPKKSGTIKFSCGMGMYHGSLILK</sequence>